<dbReference type="GO" id="GO:0003723">
    <property type="term" value="F:RNA binding"/>
    <property type="evidence" value="ECO:0007669"/>
    <property type="project" value="InterPro"/>
</dbReference>
<dbReference type="Pfam" id="PF00849">
    <property type="entry name" value="PseudoU_synth_2"/>
    <property type="match status" value="1"/>
</dbReference>
<evidence type="ECO:0000256" key="4">
    <source>
        <dbReference type="ARBA" id="ARBA00031870"/>
    </source>
</evidence>
<evidence type="ECO:0000313" key="8">
    <source>
        <dbReference type="Proteomes" id="UP000198565"/>
    </source>
</evidence>
<dbReference type="PANTHER" id="PTHR21600">
    <property type="entry name" value="MITOCHONDRIAL RNA PSEUDOURIDINE SYNTHASE"/>
    <property type="match status" value="1"/>
</dbReference>
<evidence type="ECO:0000313" key="7">
    <source>
        <dbReference type="EMBL" id="SFL34511.1"/>
    </source>
</evidence>
<dbReference type="InterPro" id="IPR020103">
    <property type="entry name" value="PsdUridine_synth_cat_dom_sf"/>
</dbReference>
<dbReference type="AlphaFoldDB" id="A0A1I4GZF0"/>
<dbReference type="EMBL" id="FOTR01000001">
    <property type="protein sequence ID" value="SFL34511.1"/>
    <property type="molecule type" value="Genomic_DNA"/>
</dbReference>
<evidence type="ECO:0000256" key="1">
    <source>
        <dbReference type="ARBA" id="ARBA00000073"/>
    </source>
</evidence>
<dbReference type="Gene3D" id="3.30.2350.10">
    <property type="entry name" value="Pseudouridine synthase"/>
    <property type="match status" value="1"/>
</dbReference>
<evidence type="ECO:0000256" key="2">
    <source>
        <dbReference type="ARBA" id="ARBA00010876"/>
    </source>
</evidence>
<organism evidence="7 8">
    <name type="scientific">Gracilibacillus orientalis</name>
    <dbReference type="NCBI Taxonomy" id="334253"/>
    <lineage>
        <taxon>Bacteria</taxon>
        <taxon>Bacillati</taxon>
        <taxon>Bacillota</taxon>
        <taxon>Bacilli</taxon>
        <taxon>Bacillales</taxon>
        <taxon>Bacillaceae</taxon>
        <taxon>Gracilibacillus</taxon>
    </lineage>
</organism>
<dbReference type="STRING" id="334253.SAMN04487943_10183"/>
<evidence type="ECO:0000256" key="3">
    <source>
        <dbReference type="ARBA" id="ARBA00023235"/>
    </source>
</evidence>
<dbReference type="GO" id="GO:0006396">
    <property type="term" value="P:RNA processing"/>
    <property type="evidence" value="ECO:0007669"/>
    <property type="project" value="UniProtKB-ARBA"/>
</dbReference>
<proteinExistence type="inferred from homology"/>
<evidence type="ECO:0000259" key="6">
    <source>
        <dbReference type="Pfam" id="PF00849"/>
    </source>
</evidence>
<dbReference type="GO" id="GO:0009982">
    <property type="term" value="F:pseudouridine synthase activity"/>
    <property type="evidence" value="ECO:0007669"/>
    <property type="project" value="InterPro"/>
</dbReference>
<gene>
    <name evidence="7" type="ORF">SAMN04487943_10183</name>
</gene>
<comment type="similarity">
    <text evidence="2">Belongs to the pseudouridine synthase RluA family.</text>
</comment>
<name>A0A1I4GZF0_9BACI</name>
<dbReference type="CDD" id="cd02869">
    <property type="entry name" value="PseudoU_synth_RluA_like"/>
    <property type="match status" value="1"/>
</dbReference>
<reference evidence="8" key="1">
    <citation type="submission" date="2016-10" db="EMBL/GenBank/DDBJ databases">
        <authorList>
            <person name="Varghese N."/>
            <person name="Submissions S."/>
        </authorList>
    </citation>
    <scope>NUCLEOTIDE SEQUENCE [LARGE SCALE GENOMIC DNA]</scope>
    <source>
        <strain evidence="8">CGMCC 1.4250</strain>
    </source>
</reference>
<keyword evidence="3" id="KW-0413">Isomerase</keyword>
<dbReference type="SUPFAM" id="SSF55120">
    <property type="entry name" value="Pseudouridine synthase"/>
    <property type="match status" value="1"/>
</dbReference>
<accession>A0A1I4GZF0</accession>
<protein>
    <recommendedName>
        <fullName evidence="4">RNA pseudouridylate synthase</fullName>
    </recommendedName>
    <alternativeName>
        <fullName evidence="5">RNA-uridine isomerase</fullName>
    </alternativeName>
</protein>
<evidence type="ECO:0000256" key="5">
    <source>
        <dbReference type="ARBA" id="ARBA00033164"/>
    </source>
</evidence>
<keyword evidence="8" id="KW-1185">Reference proteome</keyword>
<comment type="catalytic activity">
    <reaction evidence="1">
        <text>a uridine in RNA = a pseudouridine in RNA</text>
        <dbReference type="Rhea" id="RHEA:48348"/>
        <dbReference type="Rhea" id="RHEA-COMP:12068"/>
        <dbReference type="Rhea" id="RHEA-COMP:12069"/>
        <dbReference type="ChEBI" id="CHEBI:65314"/>
        <dbReference type="ChEBI" id="CHEBI:65315"/>
    </reaction>
</comment>
<dbReference type="GO" id="GO:0001522">
    <property type="term" value="P:pseudouridine synthesis"/>
    <property type="evidence" value="ECO:0007669"/>
    <property type="project" value="InterPro"/>
</dbReference>
<feature type="domain" description="Pseudouridine synthase RsuA/RluA-like" evidence="6">
    <location>
        <begin position="27"/>
        <end position="182"/>
    </location>
</feature>
<dbReference type="Proteomes" id="UP000198565">
    <property type="component" value="Unassembled WGS sequence"/>
</dbReference>
<dbReference type="PANTHER" id="PTHR21600:SF83">
    <property type="entry name" value="PSEUDOURIDYLATE SYNTHASE RPUSD4, MITOCHONDRIAL"/>
    <property type="match status" value="1"/>
</dbReference>
<dbReference type="InterPro" id="IPR050188">
    <property type="entry name" value="RluA_PseudoU_synthase"/>
</dbReference>
<dbReference type="GO" id="GO:0140098">
    <property type="term" value="F:catalytic activity, acting on RNA"/>
    <property type="evidence" value="ECO:0007669"/>
    <property type="project" value="UniProtKB-ARBA"/>
</dbReference>
<sequence length="243" mass="27734">MLAVKQEDYLLTKGFLMSIRVLYEDNHLLMVEKPVNVPVQKDQSNDEDLLTILKEDIKIRYQKPGNVYLGLVHRLDRPVGGVMVFAKTSKAASRLSDSIRKNELGKTYLAVVRGVPELTGDWVDFLWKDRSQNVVTVSSKNNAQAKKAVLDYQLLASDKGLSLVKINLRTGRPHQIRVQFASRGYPLYGDQKYGTKVNKPGQQIALWSHELRFTHPVRKEEVSAVSFPPDQFPWSKWEALLMK</sequence>
<dbReference type="InterPro" id="IPR006145">
    <property type="entry name" value="PsdUridine_synth_RsuA/RluA"/>
</dbReference>